<evidence type="ECO:0000256" key="7">
    <source>
        <dbReference type="ARBA" id="ARBA00043987"/>
    </source>
</evidence>
<feature type="transmembrane region" description="Helical" evidence="8">
    <location>
        <begin position="450"/>
        <end position="468"/>
    </location>
</feature>
<evidence type="ECO:0000256" key="3">
    <source>
        <dbReference type="ARBA" id="ARBA00022679"/>
    </source>
</evidence>
<evidence type="ECO:0000256" key="4">
    <source>
        <dbReference type="ARBA" id="ARBA00022692"/>
    </source>
</evidence>
<dbReference type="RefSeq" id="WP_377567454.1">
    <property type="nucleotide sequence ID" value="NZ_JBHTMP010000005.1"/>
</dbReference>
<sequence>MPGPFHHVRLRVAGLAATVLLAAGAFGAGALPDADPATPSVRPAEPLADSWVYWLGLLASLAGLVVLAVAWWRLGRAIRHDPGRISLRWLLVTGAVWAAPLLLAPPLASRDVYAYACQGAVWLDGFDPYRVGVAVGGCPWVETVPPLWRDTTTPYGPLAVALAGAVVAVARAVTDSGDGQLLVSISLFRVIALVGGLLIAAYAPRLARACGVDPVAALCLGLVSPLVAVHAVSGAHNDALMVGLVLAALALAMRSRTGLSNAMSGPVGLMSGPVEPISGPVGLMSGPVGLMAAGAALGLATAIKVTALVAAPFVVLLAVVRIPVVREQSSRHADNSPDVLPDHRDLGRVVAGGVLAFGGLSVAFGGLSLVTGLDLGWIRALRDTGNLVQWTSVPSGVGMAVGYLLRLAGWPETFDTAVTAARALGFGTLVATMAVLVVRAWRSTGDPPTLARRRVLAACGAAFVALALLSPVFYPWYGLTALAVLAVAVADVRWQRRLAGAVLVLSFLVLPNGLGLATLTKVPGALLDVVLVVAVVVLLVRRARRRPTGT</sequence>
<comment type="caution">
    <text evidence="9">The sequence shown here is derived from an EMBL/GenBank/DDBJ whole genome shotgun (WGS) entry which is preliminary data.</text>
</comment>
<feature type="transmembrane region" description="Helical" evidence="8">
    <location>
        <begin position="417"/>
        <end position="438"/>
    </location>
</feature>
<evidence type="ECO:0000256" key="5">
    <source>
        <dbReference type="ARBA" id="ARBA00022989"/>
    </source>
</evidence>
<feature type="transmembrane region" description="Helical" evidence="8">
    <location>
        <begin position="155"/>
        <end position="174"/>
    </location>
</feature>
<keyword evidence="5 8" id="KW-1133">Transmembrane helix</keyword>
<feature type="transmembrane region" description="Helical" evidence="8">
    <location>
        <begin position="387"/>
        <end position="405"/>
    </location>
</feature>
<keyword evidence="10" id="KW-1185">Reference proteome</keyword>
<keyword evidence="2 9" id="KW-0328">Glycosyltransferase</keyword>
<feature type="transmembrane region" description="Helical" evidence="8">
    <location>
        <begin position="307"/>
        <end position="326"/>
    </location>
</feature>
<dbReference type="NCBIfam" id="NF038066">
    <property type="entry name" value="MptB"/>
    <property type="match status" value="1"/>
</dbReference>
<feature type="transmembrane region" description="Helical" evidence="8">
    <location>
        <begin position="498"/>
        <end position="516"/>
    </location>
</feature>
<feature type="transmembrane region" description="Helical" evidence="8">
    <location>
        <begin position="346"/>
        <end position="375"/>
    </location>
</feature>
<evidence type="ECO:0000313" key="10">
    <source>
        <dbReference type="Proteomes" id="UP001597260"/>
    </source>
</evidence>
<keyword evidence="6 8" id="KW-0472">Membrane</keyword>
<feature type="transmembrane region" description="Helical" evidence="8">
    <location>
        <begin position="239"/>
        <end position="257"/>
    </location>
</feature>
<feature type="transmembrane region" description="Helical" evidence="8">
    <location>
        <begin position="51"/>
        <end position="74"/>
    </location>
</feature>
<organism evidence="9 10">
    <name type="scientific">Micromonospora sonneratiae</name>
    <dbReference type="NCBI Taxonomy" id="1184706"/>
    <lineage>
        <taxon>Bacteria</taxon>
        <taxon>Bacillati</taxon>
        <taxon>Actinomycetota</taxon>
        <taxon>Actinomycetes</taxon>
        <taxon>Micromonosporales</taxon>
        <taxon>Micromonosporaceae</taxon>
        <taxon>Micromonospora</taxon>
    </lineage>
</organism>
<dbReference type="Pfam" id="PF26314">
    <property type="entry name" value="MptA_B_family"/>
    <property type="match status" value="1"/>
</dbReference>
<feature type="transmembrane region" description="Helical" evidence="8">
    <location>
        <begin position="215"/>
        <end position="232"/>
    </location>
</feature>
<evidence type="ECO:0000256" key="8">
    <source>
        <dbReference type="SAM" id="Phobius"/>
    </source>
</evidence>
<evidence type="ECO:0000256" key="2">
    <source>
        <dbReference type="ARBA" id="ARBA00022676"/>
    </source>
</evidence>
<protein>
    <submittedName>
        <fullName evidence="9">Polyprenol phosphomannose-dependent alpha 1,6 mannosyltransferase MptB</fullName>
    </submittedName>
</protein>
<comment type="similarity">
    <text evidence="7">Belongs to the MptA/B family.</text>
</comment>
<dbReference type="EMBL" id="JBHTMP010000005">
    <property type="protein sequence ID" value="MFD1320452.1"/>
    <property type="molecule type" value="Genomic_DNA"/>
</dbReference>
<feature type="transmembrane region" description="Helical" evidence="8">
    <location>
        <begin position="181"/>
        <end position="203"/>
    </location>
</feature>
<dbReference type="InterPro" id="IPR049829">
    <property type="entry name" value="MptA/B-like"/>
</dbReference>
<name>A0ABW3Y7M9_9ACTN</name>
<keyword evidence="4 8" id="KW-0812">Transmembrane</keyword>
<evidence type="ECO:0000256" key="1">
    <source>
        <dbReference type="ARBA" id="ARBA00004141"/>
    </source>
</evidence>
<proteinExistence type="inferred from homology"/>
<dbReference type="GO" id="GO:0016757">
    <property type="term" value="F:glycosyltransferase activity"/>
    <property type="evidence" value="ECO:0007669"/>
    <property type="project" value="UniProtKB-KW"/>
</dbReference>
<feature type="transmembrane region" description="Helical" evidence="8">
    <location>
        <begin position="522"/>
        <end position="540"/>
    </location>
</feature>
<reference evidence="10" key="1">
    <citation type="journal article" date="2019" name="Int. J. Syst. Evol. Microbiol.">
        <title>The Global Catalogue of Microorganisms (GCM) 10K type strain sequencing project: providing services to taxonomists for standard genome sequencing and annotation.</title>
        <authorList>
            <consortium name="The Broad Institute Genomics Platform"/>
            <consortium name="The Broad Institute Genome Sequencing Center for Infectious Disease"/>
            <person name="Wu L."/>
            <person name="Ma J."/>
        </authorList>
    </citation>
    <scope>NUCLEOTIDE SEQUENCE [LARGE SCALE GENOMIC DNA]</scope>
    <source>
        <strain evidence="10">JCM 31037</strain>
    </source>
</reference>
<comment type="subcellular location">
    <subcellularLocation>
        <location evidence="1">Membrane</location>
        <topology evidence="1">Multi-pass membrane protein</topology>
    </subcellularLocation>
</comment>
<feature type="transmembrane region" description="Helical" evidence="8">
    <location>
        <begin position="86"/>
        <end position="104"/>
    </location>
</feature>
<dbReference type="Proteomes" id="UP001597260">
    <property type="component" value="Unassembled WGS sequence"/>
</dbReference>
<evidence type="ECO:0000256" key="6">
    <source>
        <dbReference type="ARBA" id="ARBA00023136"/>
    </source>
</evidence>
<keyword evidence="3" id="KW-0808">Transferase</keyword>
<accession>A0ABW3Y7M9</accession>
<gene>
    <name evidence="9" type="primary">mptB</name>
    <name evidence="9" type="ORF">ACFQ4H_05025</name>
</gene>
<evidence type="ECO:0000313" key="9">
    <source>
        <dbReference type="EMBL" id="MFD1320452.1"/>
    </source>
</evidence>